<name>A0A841EI38_9BACT</name>
<keyword evidence="3" id="KW-1185">Reference proteome</keyword>
<protein>
    <recommendedName>
        <fullName evidence="4">LTXXQ motif family protein</fullName>
    </recommendedName>
</protein>
<evidence type="ECO:0000313" key="2">
    <source>
        <dbReference type="EMBL" id="MBB6003092.1"/>
    </source>
</evidence>
<reference evidence="2 3" key="1">
    <citation type="submission" date="2020-08" db="EMBL/GenBank/DDBJ databases">
        <title>Functional genomics of gut bacteria from endangered species of beetles.</title>
        <authorList>
            <person name="Carlos-Shanley C."/>
        </authorList>
    </citation>
    <scope>NUCLEOTIDE SEQUENCE [LARGE SCALE GENOMIC DNA]</scope>
    <source>
        <strain evidence="2 3">S00070</strain>
    </source>
</reference>
<evidence type="ECO:0000256" key="1">
    <source>
        <dbReference type="SAM" id="SignalP"/>
    </source>
</evidence>
<accession>A0A841EI38</accession>
<dbReference type="EMBL" id="JACHKT010000010">
    <property type="protein sequence ID" value="MBB6003092.1"/>
    <property type="molecule type" value="Genomic_DNA"/>
</dbReference>
<feature type="chain" id="PRO_5032333437" description="LTXXQ motif family protein" evidence="1">
    <location>
        <begin position="22"/>
        <end position="158"/>
    </location>
</feature>
<sequence length="158" mass="18579">MKKSVIIISLIFFVFSINVKAQDEPLKGKEKIKAAKVGLITNRLNLTEDQAKGFWVVYNDFDTKRWEIRKSIRQITAESRNTTSSEDKILSDLKEILNLKQKDVDLEKEYMSKFLKVINVRQVSELYKTEQLFNAMLFNRLNKKDGKGKDEKMRMERP</sequence>
<dbReference type="RefSeq" id="WP_184133328.1">
    <property type="nucleotide sequence ID" value="NZ_JACHKT010000010.1"/>
</dbReference>
<evidence type="ECO:0008006" key="4">
    <source>
        <dbReference type="Google" id="ProtNLM"/>
    </source>
</evidence>
<organism evidence="2 3">
    <name type="scientific">Arcicella rosea</name>
    <dbReference type="NCBI Taxonomy" id="502909"/>
    <lineage>
        <taxon>Bacteria</taxon>
        <taxon>Pseudomonadati</taxon>
        <taxon>Bacteroidota</taxon>
        <taxon>Cytophagia</taxon>
        <taxon>Cytophagales</taxon>
        <taxon>Flectobacillaceae</taxon>
        <taxon>Arcicella</taxon>
    </lineage>
</organism>
<comment type="caution">
    <text evidence="2">The sequence shown here is derived from an EMBL/GenBank/DDBJ whole genome shotgun (WGS) entry which is preliminary data.</text>
</comment>
<gene>
    <name evidence="2" type="ORF">HNP25_001744</name>
</gene>
<dbReference type="Proteomes" id="UP000524404">
    <property type="component" value="Unassembled WGS sequence"/>
</dbReference>
<proteinExistence type="predicted"/>
<keyword evidence="1" id="KW-0732">Signal</keyword>
<feature type="signal peptide" evidence="1">
    <location>
        <begin position="1"/>
        <end position="21"/>
    </location>
</feature>
<dbReference type="AlphaFoldDB" id="A0A841EI38"/>
<evidence type="ECO:0000313" key="3">
    <source>
        <dbReference type="Proteomes" id="UP000524404"/>
    </source>
</evidence>